<dbReference type="NCBIfam" id="TIGR02170">
    <property type="entry name" value="thyX"/>
    <property type="match status" value="1"/>
</dbReference>
<dbReference type="UniPathway" id="UPA00575"/>
<evidence type="ECO:0000313" key="3">
    <source>
        <dbReference type="Proteomes" id="UP000006546"/>
    </source>
</evidence>
<feature type="binding site" description="in other chain" evidence="1">
    <location>
        <begin position="100"/>
        <end position="104"/>
    </location>
    <ligand>
        <name>dUMP</name>
        <dbReference type="ChEBI" id="CHEBI:246422"/>
        <note>ligand shared between dimeric partners</note>
    </ligand>
</feature>
<dbReference type="GO" id="GO:0070402">
    <property type="term" value="F:NADPH binding"/>
    <property type="evidence" value="ECO:0007669"/>
    <property type="project" value="TreeGrafter"/>
</dbReference>
<dbReference type="AlphaFoldDB" id="F4LP51"/>
<keyword evidence="1" id="KW-0808">Transferase</keyword>
<dbReference type="Pfam" id="PF02511">
    <property type="entry name" value="Thy1"/>
    <property type="match status" value="1"/>
</dbReference>
<dbReference type="InterPro" id="IPR003669">
    <property type="entry name" value="Thymidylate_synthase_ThyX"/>
</dbReference>
<feature type="binding site" evidence="1">
    <location>
        <begin position="189"/>
        <end position="191"/>
    </location>
    <ligand>
        <name>FAD</name>
        <dbReference type="ChEBI" id="CHEBI:57692"/>
        <note>ligand shared between neighboring subunits</note>
    </ligand>
</feature>
<evidence type="ECO:0000256" key="1">
    <source>
        <dbReference type="HAMAP-Rule" id="MF_01408"/>
    </source>
</evidence>
<dbReference type="GO" id="GO:0006235">
    <property type="term" value="P:dTTP biosynthetic process"/>
    <property type="evidence" value="ECO:0007669"/>
    <property type="project" value="UniProtKB-UniRule"/>
</dbReference>
<dbReference type="EMBL" id="CP002696">
    <property type="protein sequence ID" value="AEE15927.1"/>
    <property type="molecule type" value="Genomic_DNA"/>
</dbReference>
<feature type="active site" description="Involved in ionization of N3 of dUMP, leading to its activation" evidence="1">
    <location>
        <position position="200"/>
    </location>
</feature>
<dbReference type="HAMAP" id="MF_01408">
    <property type="entry name" value="ThyX"/>
    <property type="match status" value="1"/>
</dbReference>
<comment type="catalytic activity">
    <reaction evidence="1">
        <text>dUMP + (6R)-5,10-methylene-5,6,7,8-tetrahydrofolate + NADPH + H(+) = dTMP + (6S)-5,6,7,8-tetrahydrofolate + NADP(+)</text>
        <dbReference type="Rhea" id="RHEA:29043"/>
        <dbReference type="ChEBI" id="CHEBI:15378"/>
        <dbReference type="ChEBI" id="CHEBI:15636"/>
        <dbReference type="ChEBI" id="CHEBI:57453"/>
        <dbReference type="ChEBI" id="CHEBI:57783"/>
        <dbReference type="ChEBI" id="CHEBI:58349"/>
        <dbReference type="ChEBI" id="CHEBI:63528"/>
        <dbReference type="ChEBI" id="CHEBI:246422"/>
        <dbReference type="EC" id="2.1.1.148"/>
    </reaction>
</comment>
<dbReference type="KEGG" id="tbe:Trebr_0483"/>
<keyword evidence="1" id="KW-0521">NADP</keyword>
<feature type="binding site" evidence="1">
    <location>
        <begin position="89"/>
        <end position="92"/>
    </location>
    <ligand>
        <name>dUMP</name>
        <dbReference type="ChEBI" id="CHEBI:246422"/>
        <note>ligand shared between dimeric partners</note>
    </ligand>
</feature>
<sequence length="278" mass="31586">MAHCIVTEAEEILDKEYPVLDKGFVRLVDYFGGDARIVQAARVSYGAGTKTVREDAGLIDYLLRHEHTSPFEQVVLTFHLKMPIFVARQWVRHRTARMNEISGRYSVMRNEFYVPAEADVAVQSSDNKQGRSDSVVSAEYAEKVRSLLEKGQDQAYAAYSELVESGLAREIARVNLPLSLYTEMYWQCDLHNLMHFLKLRLDPHAQKEIRVYAEVLLELTRKVAPMAVQSFENHTRNGVSFSGDELDALRAVLDGKANPLTGKKLERFTAKIEHGIQL</sequence>
<comment type="subunit">
    <text evidence="1">Homotetramer.</text>
</comment>
<comment type="similarity">
    <text evidence="1">Belongs to the thymidylate synthase ThyX family.</text>
</comment>
<dbReference type="EC" id="2.1.1.148" evidence="1"/>
<feature type="binding site" evidence="1">
    <location>
        <position position="69"/>
    </location>
    <ligand>
        <name>FAD</name>
        <dbReference type="ChEBI" id="CHEBI:57692"/>
        <note>ligand shared between neighboring subunits</note>
    </ligand>
</feature>
<dbReference type="STRING" id="906968.Trebr_0483"/>
<dbReference type="PANTHER" id="PTHR34934:SF1">
    <property type="entry name" value="FLAVIN-DEPENDENT THYMIDYLATE SYNTHASE"/>
    <property type="match status" value="1"/>
</dbReference>
<feature type="binding site" description="in other chain" evidence="1">
    <location>
        <position position="173"/>
    </location>
    <ligand>
        <name>dUMP</name>
        <dbReference type="ChEBI" id="CHEBI:246422"/>
        <note>ligand shared between dimeric partners</note>
    </ligand>
</feature>
<dbReference type="Proteomes" id="UP000006546">
    <property type="component" value="Chromosome"/>
</dbReference>
<feature type="binding site" evidence="1">
    <location>
        <position position="195"/>
    </location>
    <ligand>
        <name>FAD</name>
        <dbReference type="ChEBI" id="CHEBI:57692"/>
        <note>ligand shared between neighboring subunits</note>
    </ligand>
</feature>
<comment type="cofactor">
    <cofactor evidence="1">
        <name>FAD</name>
        <dbReference type="ChEBI" id="CHEBI:57692"/>
    </cofactor>
    <text evidence="1">Binds 4 FAD per tetramer. Each FAD binding site is formed by three monomers.</text>
</comment>
<dbReference type="eggNOG" id="COG1351">
    <property type="taxonomic scope" value="Bacteria"/>
</dbReference>
<keyword evidence="1" id="KW-0545">Nucleotide biosynthesis</keyword>
<feature type="binding site" evidence="1">
    <location>
        <position position="200"/>
    </location>
    <ligand>
        <name>dUMP</name>
        <dbReference type="ChEBI" id="CHEBI:246422"/>
        <note>ligand shared between dimeric partners</note>
    </ligand>
</feature>
<keyword evidence="1" id="KW-0489">Methyltransferase</keyword>
<dbReference type="RefSeq" id="WP_013757646.1">
    <property type="nucleotide sequence ID" value="NC_015500.1"/>
</dbReference>
<evidence type="ECO:0000313" key="2">
    <source>
        <dbReference type="EMBL" id="AEE15927.1"/>
    </source>
</evidence>
<feature type="binding site" evidence="1">
    <location>
        <position position="100"/>
    </location>
    <ligand>
        <name>FAD</name>
        <dbReference type="ChEBI" id="CHEBI:57692"/>
        <note>ligand shared between neighboring subunits</note>
    </ligand>
</feature>
<comment type="function">
    <text evidence="1">Catalyzes the reductive methylation of 2'-deoxyuridine-5'-monophosphate (dUMP) to 2'-deoxythymidine-5'-monophosphate (dTMP) while utilizing 5,10-methylenetetrahydrofolate (mTHF) as the methyl donor, and NADPH and FADH(2) as the reductant.</text>
</comment>
<dbReference type="InterPro" id="IPR036098">
    <property type="entry name" value="Thymidylate_synthase_ThyX_sf"/>
</dbReference>
<comment type="pathway">
    <text evidence="1">Pyrimidine metabolism; dTTP biosynthesis.</text>
</comment>
<feature type="binding site" evidence="1">
    <location>
        <begin position="92"/>
        <end position="94"/>
    </location>
    <ligand>
        <name>FAD</name>
        <dbReference type="ChEBI" id="CHEBI:57692"/>
        <note>ligand shared between neighboring subunits</note>
    </ligand>
</feature>
<dbReference type="Gene3D" id="3.30.1360.170">
    <property type="match status" value="1"/>
</dbReference>
<dbReference type="OrthoDB" id="9774464at2"/>
<dbReference type="GO" id="GO:0004799">
    <property type="term" value="F:thymidylate synthase activity"/>
    <property type="evidence" value="ECO:0007669"/>
    <property type="project" value="TreeGrafter"/>
</dbReference>
<dbReference type="SUPFAM" id="SSF69796">
    <property type="entry name" value="Thymidylate synthase-complementing protein Thy1"/>
    <property type="match status" value="1"/>
</dbReference>
<dbReference type="GO" id="GO:0050660">
    <property type="term" value="F:flavin adenine dinucleotide binding"/>
    <property type="evidence" value="ECO:0007669"/>
    <property type="project" value="UniProtKB-UniRule"/>
</dbReference>
<dbReference type="GO" id="GO:0050797">
    <property type="term" value="F:thymidylate synthase (FAD) activity"/>
    <property type="evidence" value="ECO:0007669"/>
    <property type="project" value="UniProtKB-UniRule"/>
</dbReference>
<dbReference type="PANTHER" id="PTHR34934">
    <property type="entry name" value="FLAVIN-DEPENDENT THYMIDYLATE SYNTHASE"/>
    <property type="match status" value="1"/>
</dbReference>
<dbReference type="GO" id="GO:0006231">
    <property type="term" value="P:dTMP biosynthetic process"/>
    <property type="evidence" value="ECO:0007669"/>
    <property type="project" value="UniProtKB-UniRule"/>
</dbReference>
<dbReference type="CDD" id="cd20175">
    <property type="entry name" value="ThyX"/>
    <property type="match status" value="1"/>
</dbReference>
<gene>
    <name evidence="1" type="primary">thyX</name>
    <name evidence="2" type="ordered locus">Trebr_0483</name>
</gene>
<proteinExistence type="inferred from homology"/>
<dbReference type="GO" id="GO:0032259">
    <property type="term" value="P:methylation"/>
    <property type="evidence" value="ECO:0007669"/>
    <property type="project" value="UniProtKB-KW"/>
</dbReference>
<reference evidence="3" key="1">
    <citation type="submission" date="2011-04" db="EMBL/GenBank/DDBJ databases">
        <title>The complete genome of Treponema brennaborense DSM 12168.</title>
        <authorList>
            <person name="Lucas S."/>
            <person name="Han J."/>
            <person name="Lapidus A."/>
            <person name="Bruce D."/>
            <person name="Goodwin L."/>
            <person name="Pitluck S."/>
            <person name="Peters L."/>
            <person name="Kyrpides N."/>
            <person name="Mavromatis K."/>
            <person name="Ivanova N."/>
            <person name="Mikhailova N."/>
            <person name="Pagani I."/>
            <person name="Teshima H."/>
            <person name="Detter J.C."/>
            <person name="Tapia R."/>
            <person name="Han C."/>
            <person name="Land M."/>
            <person name="Hauser L."/>
            <person name="Markowitz V."/>
            <person name="Cheng J.-F."/>
            <person name="Hugenholtz P."/>
            <person name="Woyke T."/>
            <person name="Wu D."/>
            <person name="Gronow S."/>
            <person name="Wellnitz S."/>
            <person name="Brambilla E."/>
            <person name="Klenk H.-P."/>
            <person name="Eisen J.A."/>
        </authorList>
    </citation>
    <scope>NUCLEOTIDE SEQUENCE [LARGE SCALE GENOMIC DNA]</scope>
    <source>
        <strain evidence="3">DSM 12168 / CIP 105900 / DD5/3</strain>
    </source>
</reference>
<accession>F4LP51</accession>
<dbReference type="PROSITE" id="PS51331">
    <property type="entry name" value="THYX"/>
    <property type="match status" value="1"/>
</dbReference>
<name>F4LP51_TREBD</name>
<dbReference type="HOGENOM" id="CLU_067790_0_0_12"/>
<keyword evidence="3" id="KW-1185">Reference proteome</keyword>
<keyword evidence="1" id="KW-0274">FAD</keyword>
<keyword evidence="1" id="KW-0285">Flavoprotein</keyword>
<protein>
    <recommendedName>
        <fullName evidence="1">Flavin-dependent thymidylate synthase</fullName>
        <shortName evidence="1">FDTS</shortName>
        <ecNumber evidence="1">2.1.1.148</ecNumber>
    </recommendedName>
    <alternativeName>
        <fullName evidence="1">FAD-dependent thymidylate synthase</fullName>
    </alternativeName>
    <alternativeName>
        <fullName evidence="1">Thymidylate synthase ThyX</fullName>
        <shortName evidence="1">TS</shortName>
        <shortName evidence="1">TSase</shortName>
    </alternativeName>
</protein>
<organism evidence="2 3">
    <name type="scientific">Treponema brennaborense (strain DSM 12168 / CIP 105900 / DD5/3)</name>
    <dbReference type="NCBI Taxonomy" id="906968"/>
    <lineage>
        <taxon>Bacteria</taxon>
        <taxon>Pseudomonadati</taxon>
        <taxon>Spirochaetota</taxon>
        <taxon>Spirochaetia</taxon>
        <taxon>Spirochaetales</taxon>
        <taxon>Treponemataceae</taxon>
        <taxon>Treponema</taxon>
    </lineage>
</organism>